<evidence type="ECO:0000256" key="1">
    <source>
        <dbReference type="ARBA" id="ARBA00005006"/>
    </source>
</evidence>
<evidence type="ECO:0000256" key="4">
    <source>
        <dbReference type="ARBA" id="ARBA00022598"/>
    </source>
</evidence>
<dbReference type="GO" id="GO:0043066">
    <property type="term" value="P:negative regulation of apoptotic process"/>
    <property type="evidence" value="ECO:0007669"/>
    <property type="project" value="UniProtKB-ARBA"/>
</dbReference>
<comment type="similarity">
    <text evidence="2 10">Belongs to the glutamate--cysteine ligase type 3 family.</text>
</comment>
<dbReference type="GO" id="GO:0006750">
    <property type="term" value="P:glutathione biosynthetic process"/>
    <property type="evidence" value="ECO:0007669"/>
    <property type="project" value="UniProtKB-UniRule"/>
</dbReference>
<dbReference type="GO" id="GO:0017109">
    <property type="term" value="C:glutamate-cysteine ligase complex"/>
    <property type="evidence" value="ECO:0007669"/>
    <property type="project" value="UniProtKB-ARBA"/>
</dbReference>
<dbReference type="Gene3D" id="3.30.590.50">
    <property type="match status" value="2"/>
</dbReference>
<evidence type="ECO:0000313" key="12">
    <source>
        <dbReference type="Proteomes" id="UP000261640"/>
    </source>
</evidence>
<dbReference type="UniPathway" id="UPA00142">
    <property type="reaction ID" value="UER00209"/>
</dbReference>
<protein>
    <recommendedName>
        <fullName evidence="10">Glutamate--cysteine ligase</fullName>
        <ecNumber evidence="10">6.3.2.2</ecNumber>
    </recommendedName>
    <alternativeName>
        <fullName evidence="10">Gamma-ECS</fullName>
    </alternativeName>
    <alternativeName>
        <fullName evidence="10">Gamma-glutamylcysteine synthetase</fullName>
    </alternativeName>
</protein>
<keyword evidence="6 10" id="KW-0547">Nucleotide-binding</keyword>
<evidence type="ECO:0000256" key="2">
    <source>
        <dbReference type="ARBA" id="ARBA00008100"/>
    </source>
</evidence>
<dbReference type="GO" id="GO:0004357">
    <property type="term" value="F:glutamate-cysteine ligase activity"/>
    <property type="evidence" value="ECO:0007669"/>
    <property type="project" value="UniProtKB-UniRule"/>
</dbReference>
<reference evidence="11" key="2">
    <citation type="submission" date="2025-09" db="UniProtKB">
        <authorList>
            <consortium name="Ensembl"/>
        </authorList>
    </citation>
    <scope>IDENTIFICATION</scope>
</reference>
<name>A0A7N9AN21_9TELE</name>
<dbReference type="Gene3D" id="1.10.8.960">
    <property type="match status" value="1"/>
</dbReference>
<sequence length="591" mass="67855">MGLLSQGSPLNWEETKKCADHIRKHGIIQFLNIYHKVKDRQRDVLKWGDEVEYMLVELDDKDEKVRLVLNGGDVLETLQDQGEKINPNHPTLWRPEYGSYMIEGTPGQPYGGTMSEFNTVEGNMGKRRREASSVLNQNETLCTITSFPRLGCPGFTKPEHRPTPVEIGVSKSLFFPDEAINRHPRFSTLTKNIRHRRGEKVVINVPIFKDKCTPSPFVEEFPEDDGEAARAALPDHIYMDAMGFGMGNCCLQVTFQACSIDEARYLYDQLATFCPIVPLKNNKYRIFKSRYDSIDSYLSGCGEKYNDINLIIDEEIYKQLLDAGIDKLLAQHIAHLFIRDPLSVFEEKIHLDDENESDHFENLQSTNWQTMRFKPPPPNSDIGWRVEFRPMEVQLTDFENAAYVVFVVLLTRVILSYKLDFLIPLSKVDENMKVAQKRNAVQEGMFYFRKDIFRGCNPVLDGTASAQNGLESDGANEDYTLMSIDTIINGKEGVFQGLIPILNCYLENMEVDVDTRCTILNYLKLIKKRASGELMTMAKWMRDFVAKHPQYEQNSIITDKINYDLFRKCDRIAKGEEQCPELIGNPVNKFK</sequence>
<dbReference type="InterPro" id="IPR014746">
    <property type="entry name" value="Gln_synth/guanido_kin_cat_dom"/>
</dbReference>
<comment type="function">
    <text evidence="9">Catalyzes the ATP-dependent ligation of L-glutamate and L-cysteine and participates in the first and rate-limiting step in glutathione biosynthesis.</text>
</comment>
<dbReference type="FunFam" id="3.30.590.50:FF:000003">
    <property type="entry name" value="Glutamate--cysteine ligase catalytic subunit"/>
    <property type="match status" value="1"/>
</dbReference>
<dbReference type="FunFam" id="1.10.8.960:FF:000001">
    <property type="entry name" value="Glutamate--cysteine ligase catalytic subunit"/>
    <property type="match status" value="1"/>
</dbReference>
<dbReference type="Proteomes" id="UP000261640">
    <property type="component" value="Unplaced"/>
</dbReference>
<evidence type="ECO:0000256" key="5">
    <source>
        <dbReference type="ARBA" id="ARBA00022684"/>
    </source>
</evidence>
<evidence type="ECO:0000256" key="6">
    <source>
        <dbReference type="ARBA" id="ARBA00022741"/>
    </source>
</evidence>
<dbReference type="InterPro" id="IPR004308">
    <property type="entry name" value="GCS"/>
</dbReference>
<reference evidence="11" key="1">
    <citation type="submission" date="2025-08" db="UniProtKB">
        <authorList>
            <consortium name="Ensembl"/>
        </authorList>
    </citation>
    <scope>IDENTIFICATION</scope>
</reference>
<organism evidence="11 12">
    <name type="scientific">Mastacembelus armatus</name>
    <name type="common">zig-zag eel</name>
    <dbReference type="NCBI Taxonomy" id="205130"/>
    <lineage>
        <taxon>Eukaryota</taxon>
        <taxon>Metazoa</taxon>
        <taxon>Chordata</taxon>
        <taxon>Craniata</taxon>
        <taxon>Vertebrata</taxon>
        <taxon>Euteleostomi</taxon>
        <taxon>Actinopterygii</taxon>
        <taxon>Neopterygii</taxon>
        <taxon>Teleostei</taxon>
        <taxon>Neoteleostei</taxon>
        <taxon>Acanthomorphata</taxon>
        <taxon>Anabantaria</taxon>
        <taxon>Synbranchiformes</taxon>
        <taxon>Mastacembelidae</taxon>
        <taxon>Mastacembelus</taxon>
    </lineage>
</organism>
<evidence type="ECO:0000256" key="8">
    <source>
        <dbReference type="ARBA" id="ARBA00052551"/>
    </source>
</evidence>
<dbReference type="SUPFAM" id="SSF55931">
    <property type="entry name" value="Glutamine synthetase/guanido kinase"/>
    <property type="match status" value="1"/>
</dbReference>
<keyword evidence="5 10" id="KW-0317">Glutathione biosynthesis</keyword>
<accession>A0A7N9AN21</accession>
<keyword evidence="4 10" id="KW-0436">Ligase</keyword>
<evidence type="ECO:0000256" key="10">
    <source>
        <dbReference type="RuleBase" id="RU367135"/>
    </source>
</evidence>
<dbReference type="PANTHER" id="PTHR11164">
    <property type="entry name" value="GLUTAMATE CYSTEINE LIGASE"/>
    <property type="match status" value="1"/>
</dbReference>
<keyword evidence="7 10" id="KW-0067">ATP-binding</keyword>
<dbReference type="AlphaFoldDB" id="A0A7N9AN21"/>
<dbReference type="Pfam" id="PF03074">
    <property type="entry name" value="GCS"/>
    <property type="match status" value="2"/>
</dbReference>
<keyword evidence="12" id="KW-1185">Reference proteome</keyword>
<evidence type="ECO:0000256" key="7">
    <source>
        <dbReference type="ARBA" id="ARBA00022840"/>
    </source>
</evidence>
<comment type="catalytic activity">
    <reaction evidence="8">
        <text>L-cysteine + L-glutamate + ATP = gamma-L-glutamyl-L-cysteine + ADP + phosphate + H(+)</text>
        <dbReference type="Rhea" id="RHEA:13285"/>
        <dbReference type="ChEBI" id="CHEBI:15378"/>
        <dbReference type="ChEBI" id="CHEBI:29985"/>
        <dbReference type="ChEBI" id="CHEBI:30616"/>
        <dbReference type="ChEBI" id="CHEBI:35235"/>
        <dbReference type="ChEBI" id="CHEBI:43474"/>
        <dbReference type="ChEBI" id="CHEBI:58173"/>
        <dbReference type="ChEBI" id="CHEBI:456216"/>
        <dbReference type="EC" id="6.3.2.2"/>
    </reaction>
    <physiologicalReaction direction="left-to-right" evidence="8">
        <dbReference type="Rhea" id="RHEA:13286"/>
    </physiologicalReaction>
</comment>
<evidence type="ECO:0000256" key="3">
    <source>
        <dbReference type="ARBA" id="ARBA00011532"/>
    </source>
</evidence>
<dbReference type="GeneTree" id="ENSGT00390000011908"/>
<evidence type="ECO:0000256" key="9">
    <source>
        <dbReference type="ARBA" id="ARBA00059653"/>
    </source>
</evidence>
<proteinExistence type="inferred from homology"/>
<dbReference type="EC" id="6.3.2.2" evidence="10"/>
<dbReference type="GO" id="GO:0005524">
    <property type="term" value="F:ATP binding"/>
    <property type="evidence" value="ECO:0007669"/>
    <property type="project" value="UniProtKB-UniRule"/>
</dbReference>
<comment type="pathway">
    <text evidence="1 10">Sulfur metabolism; glutathione biosynthesis; glutathione from L-cysteine and L-glutamate: step 1/2.</text>
</comment>
<dbReference type="FunFam" id="3.30.590.50:FF:000002">
    <property type="entry name" value="Glutamate--cysteine ligase catalytic subunit"/>
    <property type="match status" value="1"/>
</dbReference>
<dbReference type="Ensembl" id="ENSMAMT00000041507.1">
    <property type="protein sequence ID" value="ENSMAMP00000047082.1"/>
    <property type="gene ID" value="ENSMAMG00000009010.2"/>
</dbReference>
<dbReference type="PANTHER" id="PTHR11164:SF0">
    <property type="entry name" value="GLUTAMATE--CYSTEINE LIGASE CATALYTIC SUBUNIT"/>
    <property type="match status" value="1"/>
</dbReference>
<evidence type="ECO:0000313" key="11">
    <source>
        <dbReference type="Ensembl" id="ENSMAMP00000047082.1"/>
    </source>
</evidence>
<comment type="subunit">
    <text evidence="3">Heterodimer of a catalytic heavy chain and a regulatory light chain.</text>
</comment>